<evidence type="ECO:0000259" key="11">
    <source>
        <dbReference type="PROSITE" id="PS50157"/>
    </source>
</evidence>
<feature type="domain" description="C2H2-type" evidence="11">
    <location>
        <begin position="135"/>
        <end position="164"/>
    </location>
</feature>
<evidence type="ECO:0000256" key="7">
    <source>
        <dbReference type="ARBA" id="ARBA00023163"/>
    </source>
</evidence>
<evidence type="ECO:0000313" key="12">
    <source>
        <dbReference type="EMBL" id="WWD03888.1"/>
    </source>
</evidence>
<dbReference type="FunFam" id="3.30.160.60:FF:001102">
    <property type="entry name" value="Transcription factor IIIA"/>
    <property type="match status" value="2"/>
</dbReference>
<comment type="subcellular location">
    <subcellularLocation>
        <location evidence="1">Nucleus</location>
    </subcellularLocation>
</comment>
<dbReference type="Pfam" id="PF00096">
    <property type="entry name" value="zf-C2H2"/>
    <property type="match status" value="4"/>
</dbReference>
<reference evidence="12 13" key="1">
    <citation type="submission" date="2024-01" db="EMBL/GenBank/DDBJ databases">
        <title>Comparative genomics of Cryptococcus and Kwoniella reveals pathogenesis evolution and contrasting modes of karyotype evolution via chromosome fusion or intercentromeric recombination.</title>
        <authorList>
            <person name="Coelho M.A."/>
            <person name="David-Palma M."/>
            <person name="Shea T."/>
            <person name="Bowers K."/>
            <person name="McGinley-Smith S."/>
            <person name="Mohammad A.W."/>
            <person name="Gnirke A."/>
            <person name="Yurkov A.M."/>
            <person name="Nowrousian M."/>
            <person name="Sun S."/>
            <person name="Cuomo C.A."/>
            <person name="Heitman J."/>
        </authorList>
    </citation>
    <scope>NUCLEOTIDE SEQUENCE [LARGE SCALE GENOMIC DNA]</scope>
    <source>
        <strain evidence="12 13">PYCC6329</strain>
    </source>
</reference>
<accession>A0AAX4KDQ7</accession>
<evidence type="ECO:0000313" key="13">
    <source>
        <dbReference type="Proteomes" id="UP001358614"/>
    </source>
</evidence>
<protein>
    <recommendedName>
        <fullName evidence="11">C2H2-type domain-containing protein</fullName>
    </recommendedName>
</protein>
<proteinExistence type="predicted"/>
<organism evidence="12 13">
    <name type="scientific">Kwoniella europaea PYCC6329</name>
    <dbReference type="NCBI Taxonomy" id="1423913"/>
    <lineage>
        <taxon>Eukaryota</taxon>
        <taxon>Fungi</taxon>
        <taxon>Dikarya</taxon>
        <taxon>Basidiomycota</taxon>
        <taxon>Agaricomycotina</taxon>
        <taxon>Tremellomycetes</taxon>
        <taxon>Tremellales</taxon>
        <taxon>Cryptococcaceae</taxon>
        <taxon>Kwoniella</taxon>
    </lineage>
</organism>
<dbReference type="SMART" id="SM00355">
    <property type="entry name" value="ZnF_C2H2"/>
    <property type="match status" value="8"/>
</dbReference>
<keyword evidence="5" id="KW-0862">Zinc</keyword>
<evidence type="ECO:0000256" key="6">
    <source>
        <dbReference type="ARBA" id="ARBA00023015"/>
    </source>
</evidence>
<dbReference type="InterPro" id="IPR036236">
    <property type="entry name" value="Znf_C2H2_sf"/>
</dbReference>
<dbReference type="GO" id="GO:0008270">
    <property type="term" value="F:zinc ion binding"/>
    <property type="evidence" value="ECO:0007669"/>
    <property type="project" value="UniProtKB-KW"/>
</dbReference>
<dbReference type="FunFam" id="3.30.160.60:FF:000624">
    <property type="entry name" value="zinc finger protein 697"/>
    <property type="match status" value="1"/>
</dbReference>
<dbReference type="InterPro" id="IPR013087">
    <property type="entry name" value="Znf_C2H2_type"/>
</dbReference>
<dbReference type="InterPro" id="IPR051061">
    <property type="entry name" value="Zinc_finger_trans_reg"/>
</dbReference>
<evidence type="ECO:0000256" key="8">
    <source>
        <dbReference type="ARBA" id="ARBA00023242"/>
    </source>
</evidence>
<dbReference type="Gene3D" id="3.30.160.60">
    <property type="entry name" value="Classic Zinc Finger"/>
    <property type="match status" value="5"/>
</dbReference>
<gene>
    <name evidence="12" type="ORF">V865_001944</name>
</gene>
<evidence type="ECO:0000256" key="5">
    <source>
        <dbReference type="ARBA" id="ARBA00022833"/>
    </source>
</evidence>
<dbReference type="GO" id="GO:0006357">
    <property type="term" value="P:regulation of transcription by RNA polymerase II"/>
    <property type="evidence" value="ECO:0007669"/>
    <property type="project" value="TreeGrafter"/>
</dbReference>
<dbReference type="RefSeq" id="XP_066081855.1">
    <property type="nucleotide sequence ID" value="XM_066225758.1"/>
</dbReference>
<evidence type="ECO:0000256" key="2">
    <source>
        <dbReference type="ARBA" id="ARBA00022723"/>
    </source>
</evidence>
<keyword evidence="8" id="KW-0539">Nucleus</keyword>
<dbReference type="GO" id="GO:0005634">
    <property type="term" value="C:nucleus"/>
    <property type="evidence" value="ECO:0007669"/>
    <property type="project" value="UniProtKB-SubCell"/>
</dbReference>
<dbReference type="PROSITE" id="PS50157">
    <property type="entry name" value="ZINC_FINGER_C2H2_2"/>
    <property type="match status" value="7"/>
</dbReference>
<evidence type="ECO:0000256" key="9">
    <source>
        <dbReference type="PROSITE-ProRule" id="PRU00042"/>
    </source>
</evidence>
<dbReference type="SUPFAM" id="SSF57667">
    <property type="entry name" value="beta-beta-alpha zinc fingers"/>
    <property type="match status" value="4"/>
</dbReference>
<keyword evidence="2" id="KW-0479">Metal-binding</keyword>
<keyword evidence="4 9" id="KW-0863">Zinc-finger</keyword>
<feature type="domain" description="C2H2-type" evidence="11">
    <location>
        <begin position="374"/>
        <end position="403"/>
    </location>
</feature>
<dbReference type="AlphaFoldDB" id="A0AAX4KDQ7"/>
<dbReference type="FunFam" id="3.30.160.60:FF:000100">
    <property type="entry name" value="Zinc finger 45-like"/>
    <property type="match status" value="1"/>
</dbReference>
<keyword evidence="3" id="KW-0677">Repeat</keyword>
<feature type="domain" description="C2H2-type" evidence="11">
    <location>
        <begin position="165"/>
        <end position="193"/>
    </location>
</feature>
<dbReference type="PANTHER" id="PTHR46179">
    <property type="entry name" value="ZINC FINGER PROTEIN"/>
    <property type="match status" value="1"/>
</dbReference>
<keyword evidence="13" id="KW-1185">Reference proteome</keyword>
<feature type="domain" description="C2H2-type" evidence="11">
    <location>
        <begin position="196"/>
        <end position="225"/>
    </location>
</feature>
<feature type="region of interest" description="Disordered" evidence="10">
    <location>
        <begin position="1"/>
        <end position="65"/>
    </location>
</feature>
<evidence type="ECO:0000256" key="10">
    <source>
        <dbReference type="SAM" id="MobiDB-lite"/>
    </source>
</evidence>
<evidence type="ECO:0000256" key="4">
    <source>
        <dbReference type="ARBA" id="ARBA00022771"/>
    </source>
</evidence>
<dbReference type="KEGG" id="ker:91100748"/>
<sequence>MLLSPRPAPLTHNLDNPTLPIPIVSPVKGKSKAPSPEYDPRSESDDEEEVKPKISRSNSRSRSTSLPACRMERKFKCLHPGCDKAYFKPSRLAEHELSHTGERPHKCPNCGQSYLRASHLHAHMRTHLSADAKPFKCEREGCDKTFWTATHLKRHHDVHDKAEVYACDQCDETFVKAHLLRDHVTVTHMSEGAKPYPCSHEGCGQSFKMKAHLKAHEKTHDPNRYTCSHPSHGDEFPSFPVWSALQTHIHTAHPPVCPHAECNGRVFKNAGRLKDHLKVHAEQAVDKAALAAKQPEGETPQIIADGLSRRAKRRRISEINATDDGGSSPKLRRVLSGEAGKDWWCDEEGCDKRFKSKFALEAHRKAIHLSLRPHICPIDGCGKSYPHKANLTRHIASHSRPTTSSSTTNKDDTVSNSNGLVGKVKEARRFGCPAHAFDKFAGLSTTTGDIDIAAVTDVSVGKVGRDDEEYIPSMNDGRCLMRFWRVYDIRRHLKAEHGIELEDMETRRLLLFDGQTGE</sequence>
<name>A0AAX4KDQ7_9TREE</name>
<dbReference type="PANTHER" id="PTHR46179:SF13">
    <property type="entry name" value="C2H2-TYPE DOMAIN-CONTAINING PROTEIN"/>
    <property type="match status" value="1"/>
</dbReference>
<feature type="region of interest" description="Disordered" evidence="10">
    <location>
        <begin position="395"/>
        <end position="418"/>
    </location>
</feature>
<dbReference type="GeneID" id="91100748"/>
<keyword evidence="7" id="KW-0804">Transcription</keyword>
<dbReference type="PROSITE" id="PS00028">
    <property type="entry name" value="ZINC_FINGER_C2H2_1"/>
    <property type="match status" value="7"/>
</dbReference>
<feature type="domain" description="C2H2-type" evidence="11">
    <location>
        <begin position="105"/>
        <end position="132"/>
    </location>
</feature>
<keyword evidence="6" id="KW-0805">Transcription regulation</keyword>
<feature type="compositionally biased region" description="Low complexity" evidence="10">
    <location>
        <begin position="402"/>
        <end position="418"/>
    </location>
</feature>
<evidence type="ECO:0000256" key="3">
    <source>
        <dbReference type="ARBA" id="ARBA00022737"/>
    </source>
</evidence>
<feature type="domain" description="C2H2-type" evidence="11">
    <location>
        <begin position="75"/>
        <end position="104"/>
    </location>
</feature>
<dbReference type="Proteomes" id="UP001358614">
    <property type="component" value="Chromosome 1"/>
</dbReference>
<feature type="domain" description="C2H2-type" evidence="11">
    <location>
        <begin position="343"/>
        <end position="373"/>
    </location>
</feature>
<dbReference type="EMBL" id="CP144089">
    <property type="protein sequence ID" value="WWD03888.1"/>
    <property type="molecule type" value="Genomic_DNA"/>
</dbReference>
<feature type="compositionally biased region" description="Low complexity" evidence="10">
    <location>
        <begin position="55"/>
        <end position="65"/>
    </location>
</feature>
<evidence type="ECO:0000256" key="1">
    <source>
        <dbReference type="ARBA" id="ARBA00004123"/>
    </source>
</evidence>